<sequence>MTSSAKLSHRQTPPLVMTPELMQPIQLPQMARFELNQFITLEVEKNPLLEFPSNDSEAGGEYTPAGDEQFGHSPEDARADDGDDSRTDALSSGRYDNGGNASTSRLSDELDADYTPTDKVCQVALAPLRRNPVAKRSKADNEEHAQLER</sequence>
<keyword evidence="2" id="KW-0614">Plasmid</keyword>
<name>A0ABY1XIB6_9HYPH</name>
<dbReference type="InterPro" id="IPR000394">
    <property type="entry name" value="RNA_pol_sigma_54"/>
</dbReference>
<feature type="compositionally biased region" description="Basic and acidic residues" evidence="1">
    <location>
        <begin position="137"/>
        <end position="149"/>
    </location>
</feature>
<accession>A0ABY1XIB6</accession>
<feature type="compositionally biased region" description="Basic and acidic residues" evidence="1">
    <location>
        <begin position="69"/>
        <end position="87"/>
    </location>
</feature>
<dbReference type="Pfam" id="PF00309">
    <property type="entry name" value="Sigma54_AID"/>
    <property type="match status" value="1"/>
</dbReference>
<evidence type="ECO:0000256" key="1">
    <source>
        <dbReference type="SAM" id="MobiDB-lite"/>
    </source>
</evidence>
<geneLocation type="plasmid" evidence="2">
    <name>pSM51_Rh08</name>
</geneLocation>
<organism evidence="2 3">
    <name type="scientific">Rhizobium beringeri</name>
    <dbReference type="NCBI Taxonomy" id="3019934"/>
    <lineage>
        <taxon>Bacteria</taxon>
        <taxon>Pseudomonadati</taxon>
        <taxon>Pseudomonadota</taxon>
        <taxon>Alphaproteobacteria</taxon>
        <taxon>Hyphomicrobiales</taxon>
        <taxon>Rhizobiaceae</taxon>
        <taxon>Rhizobium/Agrobacterium group</taxon>
        <taxon>Rhizobium</taxon>
    </lineage>
</organism>
<evidence type="ECO:0000313" key="2">
    <source>
        <dbReference type="EMBL" id="TBE58989.1"/>
    </source>
</evidence>
<evidence type="ECO:0000313" key="3">
    <source>
        <dbReference type="Proteomes" id="UP000291302"/>
    </source>
</evidence>
<evidence type="ECO:0008006" key="4">
    <source>
        <dbReference type="Google" id="ProtNLM"/>
    </source>
</evidence>
<dbReference type="Proteomes" id="UP000291302">
    <property type="component" value="Unassembled WGS sequence"/>
</dbReference>
<keyword evidence="3" id="KW-1185">Reference proteome</keyword>
<comment type="caution">
    <text evidence="2">The sequence shown here is derived from an EMBL/GenBank/DDBJ whole genome shotgun (WGS) entry which is preliminary data.</text>
</comment>
<protein>
    <recommendedName>
        <fullName evidence="4">RNA polymerase sigma-54 factor</fullName>
    </recommendedName>
</protein>
<proteinExistence type="predicted"/>
<dbReference type="EMBL" id="SILG01000005">
    <property type="protein sequence ID" value="TBE58989.1"/>
    <property type="molecule type" value="Genomic_DNA"/>
</dbReference>
<gene>
    <name evidence="2" type="ORF">ELH03_32900</name>
</gene>
<reference evidence="2 3" key="1">
    <citation type="submission" date="2019-02" db="EMBL/GenBank/DDBJ databases">
        <title>The genomic architecture of introgression among sibling species of bacteria.</title>
        <authorList>
            <person name="Cavassim M.I.A."/>
            <person name="Moeskjaer S."/>
            <person name="Moslemi C."/>
            <person name="Fields B."/>
            <person name="Bachmann A."/>
            <person name="Vilhjalmsson B."/>
            <person name="Schierup M.H."/>
            <person name="Young J.P.W."/>
            <person name="Andersen S.U."/>
        </authorList>
    </citation>
    <scope>NUCLEOTIDE SEQUENCE [LARGE SCALE GENOMIC DNA]</scope>
    <source>
        <strain evidence="2 3">SM51</strain>
        <plasmid evidence="2">pSM51_Rh08</plasmid>
    </source>
</reference>
<feature type="region of interest" description="Disordered" evidence="1">
    <location>
        <begin position="45"/>
        <end position="115"/>
    </location>
</feature>
<feature type="region of interest" description="Disordered" evidence="1">
    <location>
        <begin position="1"/>
        <end position="20"/>
    </location>
</feature>
<feature type="region of interest" description="Disordered" evidence="1">
    <location>
        <begin position="127"/>
        <end position="149"/>
    </location>
</feature>